<dbReference type="PANTHER" id="PTHR43712:SF11">
    <property type="entry name" value="O-METHYLTRANSFERASE (AFU_ORTHOLOGUE AFUA_2G17820)-RELATED"/>
    <property type="match status" value="1"/>
</dbReference>
<dbReference type="OrthoDB" id="1535081at2759"/>
<keyword evidence="8" id="KW-1185">Reference proteome</keyword>
<dbReference type="Proteomes" id="UP000244855">
    <property type="component" value="Unassembled WGS sequence"/>
</dbReference>
<evidence type="ECO:0000259" key="6">
    <source>
        <dbReference type="Pfam" id="PF08100"/>
    </source>
</evidence>
<dbReference type="GO" id="GO:0046983">
    <property type="term" value="F:protein dimerization activity"/>
    <property type="evidence" value="ECO:0007669"/>
    <property type="project" value="InterPro"/>
</dbReference>
<accession>A0A2V1EDN5</accession>
<dbReference type="InterPro" id="IPR029063">
    <property type="entry name" value="SAM-dependent_MTases_sf"/>
</dbReference>
<dbReference type="GO" id="GO:0032259">
    <property type="term" value="P:methylation"/>
    <property type="evidence" value="ECO:0007669"/>
    <property type="project" value="UniProtKB-KW"/>
</dbReference>
<dbReference type="Gene3D" id="1.10.10.10">
    <property type="entry name" value="Winged helix-like DNA-binding domain superfamily/Winged helix DNA-binding domain"/>
    <property type="match status" value="1"/>
</dbReference>
<protein>
    <submittedName>
        <fullName evidence="7">S-adenosyl-L-methionine-dependent methyltransferase</fullName>
    </submittedName>
</protein>
<dbReference type="GO" id="GO:0008171">
    <property type="term" value="F:O-methyltransferase activity"/>
    <property type="evidence" value="ECO:0007669"/>
    <property type="project" value="InterPro"/>
</dbReference>
<keyword evidence="3" id="KW-0949">S-adenosyl-L-methionine</keyword>
<proteinExistence type="predicted"/>
<dbReference type="Gene3D" id="3.40.50.150">
    <property type="entry name" value="Vaccinia Virus protein VP39"/>
    <property type="match status" value="1"/>
</dbReference>
<evidence type="ECO:0000256" key="3">
    <source>
        <dbReference type="ARBA" id="ARBA00022691"/>
    </source>
</evidence>
<feature type="active site" description="Proton acceptor" evidence="4">
    <location>
        <position position="298"/>
    </location>
</feature>
<dbReference type="PROSITE" id="PS51683">
    <property type="entry name" value="SAM_OMT_II"/>
    <property type="match status" value="1"/>
</dbReference>
<dbReference type="InterPro" id="IPR036388">
    <property type="entry name" value="WH-like_DNA-bd_sf"/>
</dbReference>
<dbReference type="InterPro" id="IPR016461">
    <property type="entry name" value="COMT-like"/>
</dbReference>
<dbReference type="AlphaFoldDB" id="A0A2V1EDN5"/>
<keyword evidence="2 7" id="KW-0808">Transferase</keyword>
<dbReference type="SUPFAM" id="SSF46785">
    <property type="entry name" value="Winged helix' DNA-binding domain"/>
    <property type="match status" value="1"/>
</dbReference>
<dbReference type="InterPro" id="IPR036390">
    <property type="entry name" value="WH_DNA-bd_sf"/>
</dbReference>
<evidence type="ECO:0000259" key="5">
    <source>
        <dbReference type="Pfam" id="PF00891"/>
    </source>
</evidence>
<name>A0A2V1EDN5_9PLEO</name>
<dbReference type="SUPFAM" id="SSF53335">
    <property type="entry name" value="S-adenosyl-L-methionine-dependent methyltransferases"/>
    <property type="match status" value="1"/>
</dbReference>
<reference evidence="7 8" key="1">
    <citation type="journal article" date="2018" name="Sci. Rep.">
        <title>Comparative genomics provides insights into the lifestyle and reveals functional heterogeneity of dark septate endophytic fungi.</title>
        <authorList>
            <person name="Knapp D.G."/>
            <person name="Nemeth J.B."/>
            <person name="Barry K."/>
            <person name="Hainaut M."/>
            <person name="Henrissat B."/>
            <person name="Johnson J."/>
            <person name="Kuo A."/>
            <person name="Lim J.H.P."/>
            <person name="Lipzen A."/>
            <person name="Nolan M."/>
            <person name="Ohm R.A."/>
            <person name="Tamas L."/>
            <person name="Grigoriev I.V."/>
            <person name="Spatafora J.W."/>
            <person name="Nagy L.G."/>
            <person name="Kovacs G.M."/>
        </authorList>
    </citation>
    <scope>NUCLEOTIDE SEQUENCE [LARGE SCALE GENOMIC DNA]</scope>
    <source>
        <strain evidence="7 8">DSE2036</strain>
    </source>
</reference>
<evidence type="ECO:0000256" key="4">
    <source>
        <dbReference type="PIRSR" id="PIRSR005739-1"/>
    </source>
</evidence>
<sequence length="393" mass="43754">MDASEILNTLNAAAASPVADLKEEDRLACLEACARLQETLENPMEALIRFLFGAQQGAALRLGVDMKLLEKGVAAKGPITIKQLAAEVSADRELVWRVMRMLAAMKLFQETAKDTYVANPLAAAFVQPSPLEAAVVALGCTLPSVALLPDYFAEKGYQSPENAFDGPWQYSRHTKDHYFDWMARRPQIQQAFNTLMTISRQGRGEEWFDFYPVEEKLSAQSTDEILLVDIGGNIGHDVVAFKNRFPNLPGKLIVEDLPNVVASAPLRDGIEAVGHNFFDPQPPLLKNAKAYYLRTVLHDWPNKQAKTILEHIRNVMSKDSILLINENAIPDRNVPLYQAQGDLAMMACFSALDRTEQQFAELLDSAGFDLVKVWRPEIVLPMSAVLFEAVIKQ</sequence>
<dbReference type="InterPro" id="IPR001077">
    <property type="entry name" value="COMT_C"/>
</dbReference>
<dbReference type="EMBL" id="KZ805301">
    <property type="protein sequence ID" value="PVI08139.1"/>
    <property type="molecule type" value="Genomic_DNA"/>
</dbReference>
<gene>
    <name evidence="7" type="ORF">DM02DRAFT_511154</name>
</gene>
<dbReference type="InterPro" id="IPR012967">
    <property type="entry name" value="COMT_dimerisation"/>
</dbReference>
<dbReference type="Pfam" id="PF00891">
    <property type="entry name" value="Methyltransf_2"/>
    <property type="match status" value="1"/>
</dbReference>
<organism evidence="7 8">
    <name type="scientific">Periconia macrospinosa</name>
    <dbReference type="NCBI Taxonomy" id="97972"/>
    <lineage>
        <taxon>Eukaryota</taxon>
        <taxon>Fungi</taxon>
        <taxon>Dikarya</taxon>
        <taxon>Ascomycota</taxon>
        <taxon>Pezizomycotina</taxon>
        <taxon>Dothideomycetes</taxon>
        <taxon>Pleosporomycetidae</taxon>
        <taxon>Pleosporales</taxon>
        <taxon>Massarineae</taxon>
        <taxon>Periconiaceae</taxon>
        <taxon>Periconia</taxon>
    </lineage>
</organism>
<feature type="domain" description="O-methyltransferase dimerisation" evidence="6">
    <location>
        <begin position="53"/>
        <end position="127"/>
    </location>
</feature>
<evidence type="ECO:0000313" key="7">
    <source>
        <dbReference type="EMBL" id="PVI08139.1"/>
    </source>
</evidence>
<dbReference type="PANTHER" id="PTHR43712">
    <property type="entry name" value="PUTATIVE (AFU_ORTHOLOGUE AFUA_4G14580)-RELATED"/>
    <property type="match status" value="1"/>
</dbReference>
<keyword evidence="1 7" id="KW-0489">Methyltransferase</keyword>
<feature type="domain" description="O-methyltransferase C-terminal" evidence="5">
    <location>
        <begin position="226"/>
        <end position="368"/>
    </location>
</feature>
<dbReference type="Pfam" id="PF08100">
    <property type="entry name" value="Dimerisation"/>
    <property type="match status" value="1"/>
</dbReference>
<evidence type="ECO:0000256" key="2">
    <source>
        <dbReference type="ARBA" id="ARBA00022679"/>
    </source>
</evidence>
<evidence type="ECO:0000256" key="1">
    <source>
        <dbReference type="ARBA" id="ARBA00022603"/>
    </source>
</evidence>
<dbReference type="PIRSF" id="PIRSF005739">
    <property type="entry name" value="O-mtase"/>
    <property type="match status" value="1"/>
</dbReference>
<evidence type="ECO:0000313" key="8">
    <source>
        <dbReference type="Proteomes" id="UP000244855"/>
    </source>
</evidence>